<feature type="region of interest" description="Disordered" evidence="2">
    <location>
        <begin position="261"/>
        <end position="281"/>
    </location>
</feature>
<protein>
    <submittedName>
        <fullName evidence="5">Replication initiation and membrane attachment protein DnaB</fullName>
    </submittedName>
</protein>
<name>W9EGL3_9LACO</name>
<feature type="compositionally biased region" description="Basic residues" evidence="2">
    <location>
        <begin position="381"/>
        <end position="391"/>
    </location>
</feature>
<evidence type="ECO:0000256" key="2">
    <source>
        <dbReference type="SAM" id="MobiDB-lite"/>
    </source>
</evidence>
<feature type="region of interest" description="Disordered" evidence="2">
    <location>
        <begin position="379"/>
        <end position="440"/>
    </location>
</feature>
<evidence type="ECO:0000313" key="6">
    <source>
        <dbReference type="Proteomes" id="UP000019474"/>
    </source>
</evidence>
<dbReference type="Pfam" id="PF07261">
    <property type="entry name" value="DnaB_2"/>
    <property type="match status" value="1"/>
</dbReference>
<accession>W9EGL3</accession>
<evidence type="ECO:0000259" key="4">
    <source>
        <dbReference type="Pfam" id="PF25888"/>
    </source>
</evidence>
<dbReference type="PATRIC" id="fig|1221538.3.peg.916"/>
<reference evidence="5 6" key="1">
    <citation type="submission" date="2012-08" db="EMBL/GenBank/DDBJ databases">
        <title>Genome sequencing of Lactobacillus florum 8D.</title>
        <authorList>
            <person name="Kim E.B."/>
            <person name="Marco M.L."/>
        </authorList>
    </citation>
    <scope>NUCLEOTIDE SEQUENCE [LARGE SCALE GENOMIC DNA]</scope>
    <source>
        <strain evidence="5 6">8D</strain>
    </source>
</reference>
<comment type="caution">
    <text evidence="5">The sequence shown here is derived from an EMBL/GenBank/DDBJ whole genome shotgun (WGS) entry which is preliminary data.</text>
</comment>
<keyword evidence="6" id="KW-1185">Reference proteome</keyword>
<proteinExistence type="inferred from homology"/>
<feature type="domain" description="DnaB/C C-terminal" evidence="3">
    <location>
        <begin position="304"/>
        <end position="372"/>
    </location>
</feature>
<dbReference type="InterPro" id="IPR058660">
    <property type="entry name" value="WHD_DnaB"/>
</dbReference>
<comment type="similarity">
    <text evidence="1">Belongs to the DnaB/DnaD family.</text>
</comment>
<dbReference type="RefSeq" id="WP_009166747.1">
    <property type="nucleotide sequence ID" value="NZ_ALXG01000038.1"/>
</dbReference>
<dbReference type="Pfam" id="PF25888">
    <property type="entry name" value="WHD_DnaB"/>
    <property type="match status" value="1"/>
</dbReference>
<gene>
    <name evidence="5" type="ORF">B808_907</name>
</gene>
<dbReference type="Proteomes" id="UP000019474">
    <property type="component" value="Unassembled WGS sequence"/>
</dbReference>
<feature type="domain" description="Replicative helicase loading/DNA remodeling protein DnaB N-terminal winged helix" evidence="4">
    <location>
        <begin position="7"/>
        <end position="233"/>
    </location>
</feature>
<dbReference type="OrthoDB" id="2082007at2"/>
<organism evidence="5 6">
    <name type="scientific">Fructilactobacillus florum 8D</name>
    <dbReference type="NCBI Taxonomy" id="1221538"/>
    <lineage>
        <taxon>Bacteria</taxon>
        <taxon>Bacillati</taxon>
        <taxon>Bacillota</taxon>
        <taxon>Bacilli</taxon>
        <taxon>Lactobacillales</taxon>
        <taxon>Lactobacillaceae</taxon>
        <taxon>Fructilactobacillus</taxon>
    </lineage>
</organism>
<evidence type="ECO:0000259" key="3">
    <source>
        <dbReference type="Pfam" id="PF07261"/>
    </source>
</evidence>
<dbReference type="EMBL" id="ALXG01000038">
    <property type="protein sequence ID" value="ETO40140.1"/>
    <property type="molecule type" value="Genomic_DNA"/>
</dbReference>
<dbReference type="InterPro" id="IPR006343">
    <property type="entry name" value="DnaB/C_C"/>
</dbReference>
<evidence type="ECO:0000313" key="5">
    <source>
        <dbReference type="EMBL" id="ETO40140.1"/>
    </source>
</evidence>
<sequence>MMELAGINPQSKFKIAAHTILASDARQSLDQLYLPIIGTKAYALLNLLWGWSAKVSEHFQLMERLSLDKQDLYRARQKCEGAGLLRTFVNNENEVYYLLVSPLVPVAFFENPLLSQLLLEMVGESAFLELSRILLPAKPELADYQETTHALTSVFRFAATTPAQLVTNVKRNAAAVQTARTPMPQTTFDFELLLSILKNSFVDLQTIKKAKPLFLATKELYGLDEVAQAKLIERATNLTTNRFDAQQFQLLVARKNKLQTTAPAADEPAKHGSQVSSTTKLSQQEQQLVAVAERTAPMIFLQGLKHEKGGFVTNGEERVLRSLVETHQLEPEVINLLSYLLLVDRDYPTLNRNLVDTIANDWAQQKITTATGALVAIKNRQPQRKQQKTSVKRGNVRETLPQWAKRDATGQTEKPVSSAEKSELAKRLAKINHAKEDQDG</sequence>
<evidence type="ECO:0000256" key="1">
    <source>
        <dbReference type="ARBA" id="ARBA00093462"/>
    </source>
</evidence>
<dbReference type="AlphaFoldDB" id="W9EGL3"/>